<keyword evidence="3" id="KW-1185">Reference proteome</keyword>
<accession>A0A517R188</accession>
<evidence type="ECO:0000313" key="3">
    <source>
        <dbReference type="Proteomes" id="UP000317318"/>
    </source>
</evidence>
<proteinExistence type="predicted"/>
<organism evidence="2 3">
    <name type="scientific">Stratiformator vulcanicus</name>
    <dbReference type="NCBI Taxonomy" id="2527980"/>
    <lineage>
        <taxon>Bacteria</taxon>
        <taxon>Pseudomonadati</taxon>
        <taxon>Planctomycetota</taxon>
        <taxon>Planctomycetia</taxon>
        <taxon>Planctomycetales</taxon>
        <taxon>Planctomycetaceae</taxon>
        <taxon>Stratiformator</taxon>
    </lineage>
</organism>
<evidence type="ECO:0000256" key="1">
    <source>
        <dbReference type="SAM" id="Phobius"/>
    </source>
</evidence>
<dbReference type="AlphaFoldDB" id="A0A517R188"/>
<gene>
    <name evidence="2" type="ORF">Pan189_19900</name>
</gene>
<reference evidence="2 3" key="1">
    <citation type="submission" date="2019-02" db="EMBL/GenBank/DDBJ databases">
        <title>Deep-cultivation of Planctomycetes and their phenomic and genomic characterization uncovers novel biology.</title>
        <authorList>
            <person name="Wiegand S."/>
            <person name="Jogler M."/>
            <person name="Boedeker C."/>
            <person name="Pinto D."/>
            <person name="Vollmers J."/>
            <person name="Rivas-Marin E."/>
            <person name="Kohn T."/>
            <person name="Peeters S.H."/>
            <person name="Heuer A."/>
            <person name="Rast P."/>
            <person name="Oberbeckmann S."/>
            <person name="Bunk B."/>
            <person name="Jeske O."/>
            <person name="Meyerdierks A."/>
            <person name="Storesund J.E."/>
            <person name="Kallscheuer N."/>
            <person name="Luecker S."/>
            <person name="Lage O.M."/>
            <person name="Pohl T."/>
            <person name="Merkel B.J."/>
            <person name="Hornburger P."/>
            <person name="Mueller R.-W."/>
            <person name="Bruemmer F."/>
            <person name="Labrenz M."/>
            <person name="Spormann A.M."/>
            <person name="Op den Camp H."/>
            <person name="Overmann J."/>
            <person name="Amann R."/>
            <person name="Jetten M.S.M."/>
            <person name="Mascher T."/>
            <person name="Medema M.H."/>
            <person name="Devos D.P."/>
            <person name="Kaster A.-K."/>
            <person name="Ovreas L."/>
            <person name="Rohde M."/>
            <person name="Galperin M.Y."/>
            <person name="Jogler C."/>
        </authorList>
    </citation>
    <scope>NUCLEOTIDE SEQUENCE [LARGE SCALE GENOMIC DNA]</scope>
    <source>
        <strain evidence="2 3">Pan189</strain>
    </source>
</reference>
<feature type="transmembrane region" description="Helical" evidence="1">
    <location>
        <begin position="63"/>
        <end position="85"/>
    </location>
</feature>
<dbReference type="EMBL" id="CP036268">
    <property type="protein sequence ID" value="QDT37610.1"/>
    <property type="molecule type" value="Genomic_DNA"/>
</dbReference>
<keyword evidence="1" id="KW-1133">Transmembrane helix</keyword>
<protein>
    <submittedName>
        <fullName evidence="2">Uncharacterized protein</fullName>
    </submittedName>
</protein>
<dbReference type="RefSeq" id="WP_145363710.1">
    <property type="nucleotide sequence ID" value="NZ_CP036268.1"/>
</dbReference>
<dbReference type="KEGG" id="svp:Pan189_19900"/>
<dbReference type="Proteomes" id="UP000317318">
    <property type="component" value="Chromosome"/>
</dbReference>
<name>A0A517R188_9PLAN</name>
<keyword evidence="1" id="KW-0812">Transmembrane</keyword>
<keyword evidence="1" id="KW-0472">Membrane</keyword>
<feature type="transmembrane region" description="Helical" evidence="1">
    <location>
        <begin position="12"/>
        <end position="29"/>
    </location>
</feature>
<evidence type="ECO:0000313" key="2">
    <source>
        <dbReference type="EMBL" id="QDT37610.1"/>
    </source>
</evidence>
<sequence length="89" mass="10156">MDWNTFWRTAQAALLIFCGLLFFIGPFFVKSKQPRPDVERTELPQEHGAERTPVNYGRLVFEIFQIVLVAVLMLGLIGLGIMILIDVYA</sequence>